<evidence type="ECO:0000313" key="8">
    <source>
        <dbReference type="Proteomes" id="UP001516023"/>
    </source>
</evidence>
<dbReference type="Pfam" id="PF00170">
    <property type="entry name" value="bZIP_1"/>
    <property type="match status" value="1"/>
</dbReference>
<dbReference type="CDD" id="cd14687">
    <property type="entry name" value="bZIP_ATF2"/>
    <property type="match status" value="1"/>
</dbReference>
<evidence type="ECO:0000256" key="2">
    <source>
        <dbReference type="ARBA" id="ARBA00023015"/>
    </source>
</evidence>
<evidence type="ECO:0000256" key="5">
    <source>
        <dbReference type="SAM" id="MobiDB-lite"/>
    </source>
</evidence>
<name>A0ABD3QBK8_9STRA</name>
<dbReference type="Proteomes" id="UP001516023">
    <property type="component" value="Unassembled WGS sequence"/>
</dbReference>
<evidence type="ECO:0000313" key="7">
    <source>
        <dbReference type="EMBL" id="KAL3797738.1"/>
    </source>
</evidence>
<dbReference type="SMART" id="SM00338">
    <property type="entry name" value="BRLZ"/>
    <property type="match status" value="1"/>
</dbReference>
<dbReference type="Gene3D" id="1.20.5.170">
    <property type="match status" value="1"/>
</dbReference>
<dbReference type="EMBL" id="JABMIG020000052">
    <property type="protein sequence ID" value="KAL3797738.1"/>
    <property type="molecule type" value="Genomic_DNA"/>
</dbReference>
<dbReference type="AlphaFoldDB" id="A0ABD3QBK8"/>
<evidence type="ECO:0000256" key="1">
    <source>
        <dbReference type="ARBA" id="ARBA00004123"/>
    </source>
</evidence>
<dbReference type="InterPro" id="IPR004827">
    <property type="entry name" value="bZIP"/>
</dbReference>
<keyword evidence="4" id="KW-0539">Nucleus</keyword>
<dbReference type="InterPro" id="IPR051027">
    <property type="entry name" value="bZIP_transcription_factors"/>
</dbReference>
<keyword evidence="3" id="KW-0804">Transcription</keyword>
<evidence type="ECO:0000256" key="4">
    <source>
        <dbReference type="ARBA" id="ARBA00023242"/>
    </source>
</evidence>
<sequence length="402" mass="42297">MKALVDAVDAVTSRKREHGDLAFSSDGFAASAPKRGRKSKKGDMPREKRLEQNRLAASESRRRKKEMVEELQRSVAFFSKANISLKSQNAELERQILLAKQRILSGEKGVPSNAFKAAPAPSLVMEPSATNQGRSGGEFAKNDLSGLLKSSSGIDQQQAQAAHFAATQAMYKSMGFPPGAARAAASTFSQYVGQTGKLPGTPNATEETDPSVVSNDVISLLNTPKPVDEKQAQAAHFAATQALYKSMGFPPGAARAAASTFSQCAGQPMPAVKPIASTSMGSNFDGLSQNLKKTPTPSMDCKAPDQPSQSIESGESYVEALNKYAMRQAAAANAAAAAANAALQAAKFHCQQQSSRPIPSLPPMMNPGLHFPFSSVGGYVGGVSLSNFLSQAQGAASAERKE</sequence>
<evidence type="ECO:0000259" key="6">
    <source>
        <dbReference type="PROSITE" id="PS50217"/>
    </source>
</evidence>
<organism evidence="7 8">
    <name type="scientific">Cyclotella cryptica</name>
    <dbReference type="NCBI Taxonomy" id="29204"/>
    <lineage>
        <taxon>Eukaryota</taxon>
        <taxon>Sar</taxon>
        <taxon>Stramenopiles</taxon>
        <taxon>Ochrophyta</taxon>
        <taxon>Bacillariophyta</taxon>
        <taxon>Coscinodiscophyceae</taxon>
        <taxon>Thalassiosirophycidae</taxon>
        <taxon>Stephanodiscales</taxon>
        <taxon>Stephanodiscaceae</taxon>
        <taxon>Cyclotella</taxon>
    </lineage>
</organism>
<dbReference type="PROSITE" id="PS50217">
    <property type="entry name" value="BZIP"/>
    <property type="match status" value="1"/>
</dbReference>
<comment type="subcellular location">
    <subcellularLocation>
        <location evidence="1">Nucleus</location>
    </subcellularLocation>
</comment>
<feature type="compositionally biased region" description="Basic and acidic residues" evidence="5">
    <location>
        <begin position="41"/>
        <end position="52"/>
    </location>
</feature>
<dbReference type="PROSITE" id="PS00036">
    <property type="entry name" value="BZIP_BASIC"/>
    <property type="match status" value="1"/>
</dbReference>
<feature type="region of interest" description="Disordered" evidence="5">
    <location>
        <begin position="22"/>
        <end position="66"/>
    </location>
</feature>
<comment type="caution">
    <text evidence="7">The sequence shown here is derived from an EMBL/GenBank/DDBJ whole genome shotgun (WGS) entry which is preliminary data.</text>
</comment>
<accession>A0ABD3QBK8</accession>
<dbReference type="InterPro" id="IPR046347">
    <property type="entry name" value="bZIP_sf"/>
</dbReference>
<dbReference type="PANTHER" id="PTHR19304">
    <property type="entry name" value="CYCLIC-AMP RESPONSE ELEMENT BINDING PROTEIN"/>
    <property type="match status" value="1"/>
</dbReference>
<protein>
    <recommendedName>
        <fullName evidence="6">BZIP domain-containing protein</fullName>
    </recommendedName>
</protein>
<feature type="domain" description="BZIP" evidence="6">
    <location>
        <begin position="43"/>
        <end position="96"/>
    </location>
</feature>
<reference evidence="7 8" key="1">
    <citation type="journal article" date="2020" name="G3 (Bethesda)">
        <title>Improved Reference Genome for Cyclotella cryptica CCMP332, a Model for Cell Wall Morphogenesis, Salinity Adaptation, and Lipid Production in Diatoms (Bacillariophyta).</title>
        <authorList>
            <person name="Roberts W.R."/>
            <person name="Downey K.M."/>
            <person name="Ruck E.C."/>
            <person name="Traller J.C."/>
            <person name="Alverson A.J."/>
        </authorList>
    </citation>
    <scope>NUCLEOTIDE SEQUENCE [LARGE SCALE GENOMIC DNA]</scope>
    <source>
        <strain evidence="7 8">CCMP332</strain>
    </source>
</reference>
<dbReference type="GO" id="GO:0005634">
    <property type="term" value="C:nucleus"/>
    <property type="evidence" value="ECO:0007669"/>
    <property type="project" value="UniProtKB-SubCell"/>
</dbReference>
<gene>
    <name evidence="7" type="ORF">HJC23_000283</name>
</gene>
<evidence type="ECO:0000256" key="3">
    <source>
        <dbReference type="ARBA" id="ARBA00023163"/>
    </source>
</evidence>
<proteinExistence type="predicted"/>
<keyword evidence="8" id="KW-1185">Reference proteome</keyword>
<keyword evidence="2" id="KW-0805">Transcription regulation</keyword>
<dbReference type="SUPFAM" id="SSF57959">
    <property type="entry name" value="Leucine zipper domain"/>
    <property type="match status" value="1"/>
</dbReference>